<comment type="caution">
    <text evidence="3">The sequence shown here is derived from an EMBL/GenBank/DDBJ whole genome shotgun (WGS) entry which is preliminary data.</text>
</comment>
<dbReference type="EMBL" id="BAAAIZ010000078">
    <property type="protein sequence ID" value="GAA1430606.1"/>
    <property type="molecule type" value="Genomic_DNA"/>
</dbReference>
<protein>
    <submittedName>
        <fullName evidence="3">Metalloregulator ArsR/SmtB family transcription factor</fullName>
    </submittedName>
</protein>
<dbReference type="Gene3D" id="1.10.10.10">
    <property type="entry name" value="Winged helix-like DNA-binding domain superfamily/Winged helix DNA-binding domain"/>
    <property type="match status" value="1"/>
</dbReference>
<evidence type="ECO:0000313" key="4">
    <source>
        <dbReference type="Proteomes" id="UP001500973"/>
    </source>
</evidence>
<dbReference type="SMART" id="SM00418">
    <property type="entry name" value="HTH_ARSR"/>
    <property type="match status" value="1"/>
</dbReference>
<dbReference type="SUPFAM" id="SSF46785">
    <property type="entry name" value="Winged helix' DNA-binding domain"/>
    <property type="match status" value="1"/>
</dbReference>
<dbReference type="Pfam" id="PF00581">
    <property type="entry name" value="Rhodanese"/>
    <property type="match status" value="1"/>
</dbReference>
<reference evidence="4" key="1">
    <citation type="journal article" date="2019" name="Int. J. Syst. Evol. Microbiol.">
        <title>The Global Catalogue of Microorganisms (GCM) 10K type strain sequencing project: providing services to taxonomists for standard genome sequencing and annotation.</title>
        <authorList>
            <consortium name="The Broad Institute Genomics Platform"/>
            <consortium name="The Broad Institute Genome Sequencing Center for Infectious Disease"/>
            <person name="Wu L."/>
            <person name="Ma J."/>
        </authorList>
    </citation>
    <scope>NUCLEOTIDE SEQUENCE [LARGE SCALE GENOMIC DNA]</scope>
    <source>
        <strain evidence="4">JCM 11756</strain>
    </source>
</reference>
<dbReference type="PROSITE" id="PS50987">
    <property type="entry name" value="HTH_ARSR_2"/>
    <property type="match status" value="1"/>
</dbReference>
<gene>
    <name evidence="3" type="ORF">GCM10009601_48270</name>
</gene>
<accession>A0ABP4JUK4</accession>
<sequence length="229" mass="24768">MTGPAEREALYDALAYVGKALSNGKRLELLAQGERSVEALAQAADIRFTSVSAHLQVLKQAGVVTTRREGARSHSGLAGDDVATLFELLQQVARGHLAEAEHARAACLGPADTVPLTRQQLLDRMDSTNIHILDVRPIQEYTAGHIPGARSLPLDELERRIDELLQGTELIAYGRSANCGLAHDAVCLLTTHGHHALRLADGFLEWRVARLPIESGTNRAAHPAREADC</sequence>
<dbReference type="InterPro" id="IPR001845">
    <property type="entry name" value="HTH_ArsR_DNA-bd_dom"/>
</dbReference>
<dbReference type="CDD" id="cd00158">
    <property type="entry name" value="RHOD"/>
    <property type="match status" value="1"/>
</dbReference>
<feature type="domain" description="HTH arsR-type" evidence="2">
    <location>
        <begin position="6"/>
        <end position="97"/>
    </location>
</feature>
<dbReference type="SMART" id="SM00450">
    <property type="entry name" value="RHOD"/>
    <property type="match status" value="1"/>
</dbReference>
<evidence type="ECO:0000313" key="3">
    <source>
        <dbReference type="EMBL" id="GAA1430606.1"/>
    </source>
</evidence>
<dbReference type="RefSeq" id="WP_344015209.1">
    <property type="nucleotide sequence ID" value="NZ_BAAAIZ010000078.1"/>
</dbReference>
<evidence type="ECO:0000259" key="2">
    <source>
        <dbReference type="PROSITE" id="PS50987"/>
    </source>
</evidence>
<dbReference type="InterPro" id="IPR036388">
    <property type="entry name" value="WH-like_DNA-bd_sf"/>
</dbReference>
<feature type="domain" description="Rhodanese" evidence="1">
    <location>
        <begin position="126"/>
        <end position="215"/>
    </location>
</feature>
<dbReference type="PANTHER" id="PTHR43031">
    <property type="entry name" value="FAD-DEPENDENT OXIDOREDUCTASE"/>
    <property type="match status" value="1"/>
</dbReference>
<dbReference type="Gene3D" id="3.40.250.10">
    <property type="entry name" value="Rhodanese-like domain"/>
    <property type="match status" value="1"/>
</dbReference>
<keyword evidence="4" id="KW-1185">Reference proteome</keyword>
<name>A0ABP4JUK4_9ACTN</name>
<dbReference type="InterPro" id="IPR050229">
    <property type="entry name" value="GlpE_sulfurtransferase"/>
</dbReference>
<dbReference type="PROSITE" id="PS00380">
    <property type="entry name" value="RHODANESE_1"/>
    <property type="match status" value="1"/>
</dbReference>
<dbReference type="InterPro" id="IPR001307">
    <property type="entry name" value="Thiosulphate_STrfase_CS"/>
</dbReference>
<evidence type="ECO:0000259" key="1">
    <source>
        <dbReference type="PROSITE" id="PS50206"/>
    </source>
</evidence>
<dbReference type="InterPro" id="IPR001763">
    <property type="entry name" value="Rhodanese-like_dom"/>
</dbReference>
<proteinExistence type="predicted"/>
<dbReference type="InterPro" id="IPR011991">
    <property type="entry name" value="ArsR-like_HTH"/>
</dbReference>
<dbReference type="Pfam" id="PF01022">
    <property type="entry name" value="HTH_5"/>
    <property type="match status" value="1"/>
</dbReference>
<dbReference type="InterPro" id="IPR036873">
    <property type="entry name" value="Rhodanese-like_dom_sf"/>
</dbReference>
<dbReference type="PANTHER" id="PTHR43031:SF1">
    <property type="entry name" value="PYRIDINE NUCLEOTIDE-DISULPHIDE OXIDOREDUCTASE"/>
    <property type="match status" value="1"/>
</dbReference>
<organism evidence="3 4">
    <name type="scientific">Streptomyces thermospinosisporus</name>
    <dbReference type="NCBI Taxonomy" id="161482"/>
    <lineage>
        <taxon>Bacteria</taxon>
        <taxon>Bacillati</taxon>
        <taxon>Actinomycetota</taxon>
        <taxon>Actinomycetes</taxon>
        <taxon>Kitasatosporales</taxon>
        <taxon>Streptomycetaceae</taxon>
        <taxon>Streptomyces</taxon>
    </lineage>
</organism>
<dbReference type="CDD" id="cd00090">
    <property type="entry name" value="HTH_ARSR"/>
    <property type="match status" value="1"/>
</dbReference>
<dbReference type="Proteomes" id="UP001500973">
    <property type="component" value="Unassembled WGS sequence"/>
</dbReference>
<dbReference type="InterPro" id="IPR036390">
    <property type="entry name" value="WH_DNA-bd_sf"/>
</dbReference>
<dbReference type="PROSITE" id="PS50206">
    <property type="entry name" value="RHODANESE_3"/>
    <property type="match status" value="1"/>
</dbReference>
<dbReference type="SUPFAM" id="SSF52821">
    <property type="entry name" value="Rhodanese/Cell cycle control phosphatase"/>
    <property type="match status" value="1"/>
</dbReference>